<gene>
    <name evidence="2" type="ORF">SAMN05421858_4300</name>
</gene>
<evidence type="ECO:0000313" key="3">
    <source>
        <dbReference type="Proteomes" id="UP000186914"/>
    </source>
</evidence>
<dbReference type="EMBL" id="FTNO01000006">
    <property type="protein sequence ID" value="SIR88107.1"/>
    <property type="molecule type" value="Genomic_DNA"/>
</dbReference>
<dbReference type="RefSeq" id="WP_076432478.1">
    <property type="nucleotide sequence ID" value="NZ_FTNO01000006.1"/>
</dbReference>
<dbReference type="Proteomes" id="UP000186914">
    <property type="component" value="Unassembled WGS sequence"/>
</dbReference>
<dbReference type="OrthoDB" id="113835at2157"/>
<reference evidence="3" key="1">
    <citation type="submission" date="2017-01" db="EMBL/GenBank/DDBJ databases">
        <authorList>
            <person name="Varghese N."/>
            <person name="Submissions S."/>
        </authorList>
    </citation>
    <scope>NUCLEOTIDE SEQUENCE [LARGE SCALE GENOMIC DNA]</scope>
    <source>
        <strain evidence="3">CGMCC 1.7737</strain>
    </source>
</reference>
<organism evidence="2 3">
    <name type="scientific">Haladaptatus litoreus</name>
    <dbReference type="NCBI Taxonomy" id="553468"/>
    <lineage>
        <taxon>Archaea</taxon>
        <taxon>Methanobacteriati</taxon>
        <taxon>Methanobacteriota</taxon>
        <taxon>Stenosarchaea group</taxon>
        <taxon>Halobacteria</taxon>
        <taxon>Halobacteriales</taxon>
        <taxon>Haladaptataceae</taxon>
        <taxon>Haladaptatus</taxon>
    </lineage>
</organism>
<protein>
    <submittedName>
        <fullName evidence="2">Uncharacterized protein</fullName>
    </submittedName>
</protein>
<evidence type="ECO:0000313" key="2">
    <source>
        <dbReference type="EMBL" id="SIR88107.1"/>
    </source>
</evidence>
<accession>A0A1N7EJ66</accession>
<name>A0A1N7EJ66_9EURY</name>
<evidence type="ECO:0000256" key="1">
    <source>
        <dbReference type="SAM" id="MobiDB-lite"/>
    </source>
</evidence>
<dbReference type="AlphaFoldDB" id="A0A1N7EJ66"/>
<feature type="compositionally biased region" description="Acidic residues" evidence="1">
    <location>
        <begin position="8"/>
        <end position="20"/>
    </location>
</feature>
<keyword evidence="3" id="KW-1185">Reference proteome</keyword>
<sequence length="383" mass="43774">MVFKIEPEEPEEPEEDRPDDFYTESFESEAAFHDYLDRFYDYYPKNDLQIIPGITTYSRDELTANLAEYGSSWREVDDYNAVVRLITDGRTEEGAYLTLNGDNGLFTMYTDDRKKGFVEDHLIPDLEKTPNTYPLQISSYQITSLTSNIMSKHESAYSNEVILKRKRGASSEEVPDRFDTDAKRTINYYSNDAANMLDYFRETFDVHPTSIRIVVPHRIGFKIDKAGVLKLESGSVSDLLREMVTPLIDRMIDGKNAYESADVGRVRLGEREVSQSSPALITPVDGEKFEREDINAAFDLLPSHNYIPVDPYIESDPLYFTSNFYDVTRRSYFDLRGDASALRLYPRDGSEDMSAFFGVLDVIQQATSMDAKGTENPLEVTTE</sequence>
<proteinExistence type="predicted"/>
<feature type="region of interest" description="Disordered" evidence="1">
    <location>
        <begin position="1"/>
        <end position="20"/>
    </location>
</feature>